<dbReference type="Gene3D" id="3.40.50.150">
    <property type="entry name" value="Vaccinia Virus protein VP39"/>
    <property type="match status" value="1"/>
</dbReference>
<reference evidence="8 9" key="1">
    <citation type="submission" date="2009-01" db="EMBL/GenBank/DDBJ databases">
        <authorList>
            <person name="Qin X."/>
            <person name="Bachman B."/>
            <person name="Battles P."/>
            <person name="Bell A."/>
            <person name="Bess C."/>
            <person name="Bickham C."/>
            <person name="Chaboub L."/>
            <person name="Chen D."/>
            <person name="Coyle M."/>
            <person name="Deiros D.R."/>
            <person name="Dinh H."/>
            <person name="Forbes L."/>
            <person name="Fowler G."/>
            <person name="Francisco L."/>
            <person name="Fu Q."/>
            <person name="Gubbala S."/>
            <person name="Hale W."/>
            <person name="Han Y."/>
            <person name="Hemphill L."/>
            <person name="Highlander S.K."/>
            <person name="Hirani K."/>
            <person name="Hogues M."/>
            <person name="Jackson L."/>
            <person name="Jakkamsetti A."/>
            <person name="Javaid M."/>
            <person name="Jiang H."/>
            <person name="Korchina V."/>
            <person name="Kovar C."/>
            <person name="Lara F."/>
            <person name="Lee S."/>
            <person name="Mata R."/>
            <person name="Mathew T."/>
            <person name="Moen C."/>
            <person name="Morales K."/>
            <person name="Munidasa M."/>
            <person name="Nazareth L."/>
            <person name="Ngo R."/>
            <person name="Nguyen L."/>
            <person name="Okwuonu G."/>
            <person name="Ongeri F."/>
            <person name="Patil S."/>
            <person name="Petrosino J."/>
            <person name="Pham C."/>
            <person name="Pham P."/>
            <person name="Pu L.-L."/>
            <person name="Puazo M."/>
            <person name="Raj R."/>
            <person name="Reid J."/>
            <person name="Rouhana J."/>
            <person name="Saada N."/>
            <person name="Shang Y."/>
            <person name="Simmons D."/>
            <person name="Thornton R."/>
            <person name="Warren J."/>
            <person name="Weissenberger G."/>
            <person name="Zhang J."/>
            <person name="Zhang L."/>
            <person name="Zhou C."/>
            <person name="Zhu D."/>
            <person name="Muzny D."/>
            <person name="Worley K."/>
            <person name="Gibbs R."/>
        </authorList>
    </citation>
    <scope>NUCLEOTIDE SEQUENCE [LARGE SCALE GENOMIC DNA]</scope>
    <source>
        <strain evidence="8 9">ATCC 33300</strain>
    </source>
</reference>
<gene>
    <name evidence="8" type="primary">mod</name>
    <name evidence="8" type="ORF">HMPREF0765_1056</name>
</gene>
<evidence type="ECO:0000256" key="3">
    <source>
        <dbReference type="ARBA" id="ARBA00022603"/>
    </source>
</evidence>
<dbReference type="GO" id="GO:0032259">
    <property type="term" value="P:methylation"/>
    <property type="evidence" value="ECO:0007669"/>
    <property type="project" value="UniProtKB-KW"/>
</dbReference>
<keyword evidence="3 8" id="KW-0489">Methyltransferase</keyword>
<dbReference type="SUPFAM" id="SSF53335">
    <property type="entry name" value="S-adenosyl-L-methionine-dependent methyltransferases"/>
    <property type="match status" value="1"/>
</dbReference>
<comment type="catalytic activity">
    <reaction evidence="6">
        <text>a 2'-deoxyadenosine in DNA + S-adenosyl-L-methionine = an N(6)-methyl-2'-deoxyadenosine in DNA + S-adenosyl-L-homocysteine + H(+)</text>
        <dbReference type="Rhea" id="RHEA:15197"/>
        <dbReference type="Rhea" id="RHEA-COMP:12418"/>
        <dbReference type="Rhea" id="RHEA-COMP:12419"/>
        <dbReference type="ChEBI" id="CHEBI:15378"/>
        <dbReference type="ChEBI" id="CHEBI:57856"/>
        <dbReference type="ChEBI" id="CHEBI:59789"/>
        <dbReference type="ChEBI" id="CHEBI:90615"/>
        <dbReference type="ChEBI" id="CHEBI:90616"/>
        <dbReference type="EC" id="2.1.1.72"/>
    </reaction>
</comment>
<evidence type="ECO:0000313" key="8">
    <source>
        <dbReference type="EMBL" id="EEI93383.1"/>
    </source>
</evidence>
<keyword evidence="4 8" id="KW-0808">Transferase</keyword>
<protein>
    <recommendedName>
        <fullName evidence="2">site-specific DNA-methyltransferase (adenine-specific)</fullName>
        <ecNumber evidence="2">2.1.1.72</ecNumber>
    </recommendedName>
</protein>
<evidence type="ECO:0000256" key="2">
    <source>
        <dbReference type="ARBA" id="ARBA00011900"/>
    </source>
</evidence>
<dbReference type="AlphaFoldDB" id="C2FUQ0"/>
<dbReference type="GO" id="GO:0003677">
    <property type="term" value="F:DNA binding"/>
    <property type="evidence" value="ECO:0007669"/>
    <property type="project" value="InterPro"/>
</dbReference>
<dbReference type="PROSITE" id="PS00092">
    <property type="entry name" value="N6_MTASE"/>
    <property type="match status" value="1"/>
</dbReference>
<evidence type="ECO:0000256" key="4">
    <source>
        <dbReference type="ARBA" id="ARBA00022679"/>
    </source>
</evidence>
<dbReference type="PRINTS" id="PR00506">
    <property type="entry name" value="D21N6MTFRASE"/>
</dbReference>
<evidence type="ECO:0000259" key="7">
    <source>
        <dbReference type="Pfam" id="PF01555"/>
    </source>
</evidence>
<comment type="similarity">
    <text evidence="1">Belongs to the N(4)/N(6)-methyltransferase family.</text>
</comment>
<name>C2FUQ0_SPHSI</name>
<evidence type="ECO:0000256" key="5">
    <source>
        <dbReference type="ARBA" id="ARBA00022691"/>
    </source>
</evidence>
<dbReference type="InterPro" id="IPR002052">
    <property type="entry name" value="DNA_methylase_N6_adenine_CS"/>
</dbReference>
<evidence type="ECO:0000256" key="6">
    <source>
        <dbReference type="ARBA" id="ARBA00047942"/>
    </source>
</evidence>
<organism evidence="8 9">
    <name type="scientific">Sphingobacterium spiritivorum ATCC 33300</name>
    <dbReference type="NCBI Taxonomy" id="525372"/>
    <lineage>
        <taxon>Bacteria</taxon>
        <taxon>Pseudomonadati</taxon>
        <taxon>Bacteroidota</taxon>
        <taxon>Sphingobacteriia</taxon>
        <taxon>Sphingobacteriales</taxon>
        <taxon>Sphingobacteriaceae</taxon>
        <taxon>Sphingobacterium</taxon>
    </lineage>
</organism>
<dbReference type="RefSeq" id="WP_003006346.1">
    <property type="nucleotide sequence ID" value="NZ_GG668631.1"/>
</dbReference>
<dbReference type="InterPro" id="IPR002295">
    <property type="entry name" value="N4/N6-MTase_EcoPI_Mod-like"/>
</dbReference>
<dbReference type="Proteomes" id="UP000006241">
    <property type="component" value="Unassembled WGS sequence"/>
</dbReference>
<feature type="domain" description="DNA methylase N-4/N-6" evidence="7">
    <location>
        <begin position="120"/>
        <end position="461"/>
    </location>
</feature>
<evidence type="ECO:0000313" key="9">
    <source>
        <dbReference type="Proteomes" id="UP000006241"/>
    </source>
</evidence>
<dbReference type="InterPro" id="IPR029063">
    <property type="entry name" value="SAM-dependent_MTases_sf"/>
</dbReference>
<dbReference type="PIRSF" id="PIRSF015855">
    <property type="entry name" value="TypeIII_Mtase_mKpnI"/>
    <property type="match status" value="1"/>
</dbReference>
<sequence length="663" mass="77161">MSNQEYTNNPLENVQSHDWNKERLEQLKRLMPDLFTNDGKLNINELKKVIDPNSVNETERYEFRWFGKSNAKREAFTPTDATLIYDEARSVNPTESENLIIEGENLAVLKLLSQSYREQIKCIYIDPPYNTGNDFVYSDKFNQDRKEYWEDTEITEDGYKIDSNIETDGRFHSNWLNMMYSRLLIARQLLCEDGVIFISLDDNEIHHLKKLCDEVFGEENFYSSIIVRSNSRGQTYNQIAKTHEYILVYTKSIDGDLLELEKNNDNSDLNLLDNIGNFNIRELRNRNPKFGKHNRPNLFYPIYVNPNLIDKDGFCPISLEKTDEFTVKVEPFNSKGVESCWRWGTTKLINNLEKETLISNIVAKAKADGSFGIYEKYRKTTYKPKSIWDENPFLTETGTVEVKNLGFEGEFDFPKPVKLVRRCIELTVEKGDLVLDFFAGSGTTGQAIFELNNDADKDIKFILVQLPEKCNEQSVAFKNGFKKISDITIERNKRVIKKIIEEKKNEQPDLFNKKEDNENQLNGLGFKVFKLTKSNFPRVEYAPDPEKSDEENVEALKKYIADKEAQLITAFNRDELITEILIKNGFKLNYTVTQQEQFKKNEIFLASDGEKETLLCLDGTLADKTVEYFKSHTDQKLIVLERALDTTKKWNLKHYMGDKFKAF</sequence>
<dbReference type="Pfam" id="PF01555">
    <property type="entry name" value="N6_N4_Mtase"/>
    <property type="match status" value="1"/>
</dbReference>
<dbReference type="EMBL" id="ACHB01000025">
    <property type="protein sequence ID" value="EEI93383.1"/>
    <property type="molecule type" value="Genomic_DNA"/>
</dbReference>
<comment type="caution">
    <text evidence="8">The sequence shown here is derived from an EMBL/GenBank/DDBJ whole genome shotgun (WGS) entry which is preliminary data.</text>
</comment>
<accession>C2FUQ0</accession>
<dbReference type="GO" id="GO:0009007">
    <property type="term" value="F:site-specific DNA-methyltransferase (adenine-specific) activity"/>
    <property type="evidence" value="ECO:0007669"/>
    <property type="project" value="UniProtKB-EC"/>
</dbReference>
<dbReference type="InterPro" id="IPR002941">
    <property type="entry name" value="DNA_methylase_N4/N6"/>
</dbReference>
<dbReference type="HOGENOM" id="CLU_020164_2_1_10"/>
<keyword evidence="5" id="KW-0949">S-adenosyl-L-methionine</keyword>
<dbReference type="GO" id="GO:0008170">
    <property type="term" value="F:N-methyltransferase activity"/>
    <property type="evidence" value="ECO:0007669"/>
    <property type="project" value="InterPro"/>
</dbReference>
<evidence type="ECO:0000256" key="1">
    <source>
        <dbReference type="ARBA" id="ARBA00006594"/>
    </source>
</evidence>
<proteinExistence type="inferred from homology"/>
<dbReference type="EC" id="2.1.1.72" evidence="2"/>